<gene>
    <name evidence="1" type="ORF">UXM345_LOCUS39146</name>
</gene>
<name>A0A820RMN3_9BILA</name>
<comment type="caution">
    <text evidence="1">The sequence shown here is derived from an EMBL/GenBank/DDBJ whole genome shotgun (WGS) entry which is preliminary data.</text>
</comment>
<sequence length="36" mass="4451">MDNFLIDQSSTKQNEFYGRYQNQIFFTWNQSLDELE</sequence>
<reference evidence="1" key="1">
    <citation type="submission" date="2021-02" db="EMBL/GenBank/DDBJ databases">
        <authorList>
            <person name="Nowell W R."/>
        </authorList>
    </citation>
    <scope>NUCLEOTIDE SEQUENCE</scope>
</reference>
<evidence type="ECO:0000313" key="1">
    <source>
        <dbReference type="EMBL" id="CAF4439621.1"/>
    </source>
</evidence>
<dbReference type="Proteomes" id="UP000663842">
    <property type="component" value="Unassembled WGS sequence"/>
</dbReference>
<organism evidence="1 2">
    <name type="scientific">Rotaria magnacalcarata</name>
    <dbReference type="NCBI Taxonomy" id="392030"/>
    <lineage>
        <taxon>Eukaryota</taxon>
        <taxon>Metazoa</taxon>
        <taxon>Spiralia</taxon>
        <taxon>Gnathifera</taxon>
        <taxon>Rotifera</taxon>
        <taxon>Eurotatoria</taxon>
        <taxon>Bdelloidea</taxon>
        <taxon>Philodinida</taxon>
        <taxon>Philodinidae</taxon>
        <taxon>Rotaria</taxon>
    </lineage>
</organism>
<dbReference type="AlphaFoldDB" id="A0A820RMN3"/>
<accession>A0A820RMN3</accession>
<dbReference type="EMBL" id="CAJOBF010038079">
    <property type="protein sequence ID" value="CAF4439621.1"/>
    <property type="molecule type" value="Genomic_DNA"/>
</dbReference>
<protein>
    <submittedName>
        <fullName evidence="1">Uncharacterized protein</fullName>
    </submittedName>
</protein>
<feature type="non-terminal residue" evidence="1">
    <location>
        <position position="36"/>
    </location>
</feature>
<evidence type="ECO:0000313" key="2">
    <source>
        <dbReference type="Proteomes" id="UP000663842"/>
    </source>
</evidence>
<proteinExistence type="predicted"/>